<keyword evidence="8 14" id="KW-0472">Membrane</keyword>
<evidence type="ECO:0000256" key="9">
    <source>
        <dbReference type="ARBA" id="ARBA00023170"/>
    </source>
</evidence>
<evidence type="ECO:0000256" key="15">
    <source>
        <dbReference type="SAM" id="Phobius"/>
    </source>
</evidence>
<dbReference type="InterPro" id="IPR007960">
    <property type="entry name" value="TAS2R"/>
</dbReference>
<evidence type="ECO:0000256" key="2">
    <source>
        <dbReference type="ARBA" id="ARBA00007376"/>
    </source>
</evidence>
<dbReference type="PANTHER" id="PTHR11394">
    <property type="entry name" value="TASTE RECEPTOR TYPE 2"/>
    <property type="match status" value="1"/>
</dbReference>
<feature type="transmembrane region" description="Helical" evidence="15">
    <location>
        <begin position="165"/>
        <end position="196"/>
    </location>
</feature>
<evidence type="ECO:0000256" key="12">
    <source>
        <dbReference type="ARBA" id="ARBA00024847"/>
    </source>
</evidence>
<evidence type="ECO:0000256" key="8">
    <source>
        <dbReference type="ARBA" id="ARBA00023136"/>
    </source>
</evidence>
<dbReference type="AlphaFoldDB" id="A0A8B7ATL9"/>
<dbReference type="PANTHER" id="PTHR11394:SF8">
    <property type="entry name" value="TASTE RECEPTOR TYPE 2 MEMBER 5"/>
    <property type="match status" value="1"/>
</dbReference>
<dbReference type="Pfam" id="PF05296">
    <property type="entry name" value="TAS2R"/>
    <property type="match status" value="1"/>
</dbReference>
<sequence length="299" mass="34151">MVTVAQGLLMVVAMAEFLIGVVGNGVLMVWSIGEWTKRARQSTYSRIILGLASCRFLLQWLIMTELNLFLLFQSSRWLCYLSVTWVLVSQASLWFTTFLSIFYCLKITTFKHPAYVWLKKQAYGLSFWALVGYLIITLLLLTHMAQQPYMPSQGNSSIPHPFLSWHYFHIFLFNSGSWLPFSLFLLYSGMLMVSLYRHHRMMKVFTMGRRDVQAQAHVTALRSLGCFLVLHIVYVLASPISITAKWSTLDLTSVFFSETLMAASPSLHSALLVLGNPRVRQPWQRILQKLVHACRGGGP</sequence>
<feature type="transmembrane region" description="Helical" evidence="15">
    <location>
        <begin position="44"/>
        <end position="63"/>
    </location>
</feature>
<keyword evidence="6 15" id="KW-1133">Transmembrane helix</keyword>
<evidence type="ECO:0000256" key="10">
    <source>
        <dbReference type="ARBA" id="ARBA00023180"/>
    </source>
</evidence>
<evidence type="ECO:0000256" key="5">
    <source>
        <dbReference type="ARBA" id="ARBA00022692"/>
    </source>
</evidence>
<keyword evidence="3 14" id="KW-0919">Taste</keyword>
<evidence type="ECO:0000256" key="7">
    <source>
        <dbReference type="ARBA" id="ARBA00023040"/>
    </source>
</evidence>
<dbReference type="GO" id="GO:0016020">
    <property type="term" value="C:membrane"/>
    <property type="evidence" value="ECO:0007669"/>
    <property type="project" value="UniProtKB-SubCell"/>
</dbReference>
<feature type="transmembrane region" description="Helical" evidence="15">
    <location>
        <begin position="83"/>
        <end position="105"/>
    </location>
</feature>
<feature type="transmembrane region" description="Helical" evidence="15">
    <location>
        <begin position="125"/>
        <end position="145"/>
    </location>
</feature>
<gene>
    <name evidence="17" type="primary">TAS2R5</name>
</gene>
<keyword evidence="10" id="KW-0325">Glycoprotein</keyword>
<dbReference type="Proteomes" id="UP000694850">
    <property type="component" value="Unplaced"/>
</dbReference>
<keyword evidence="11 14" id="KW-0807">Transducer</keyword>
<proteinExistence type="inferred from homology"/>
<dbReference type="Gene3D" id="1.20.1070.10">
    <property type="entry name" value="Rhodopsin 7-helix transmembrane proteins"/>
    <property type="match status" value="1"/>
</dbReference>
<dbReference type="FunFam" id="1.20.1070.10:FF:000055">
    <property type="entry name" value="Taste receptor type 2"/>
    <property type="match status" value="1"/>
</dbReference>
<reference evidence="17" key="1">
    <citation type="submission" date="2025-08" db="UniProtKB">
        <authorList>
            <consortium name="RefSeq"/>
        </authorList>
    </citation>
    <scope>IDENTIFICATION</scope>
</reference>
<accession>A0A8B7ATL9</accession>
<evidence type="ECO:0000256" key="1">
    <source>
        <dbReference type="ARBA" id="ARBA00004141"/>
    </source>
</evidence>
<name>A0A8B7ATL9_ORYAF</name>
<keyword evidence="16" id="KW-1185">Reference proteome</keyword>
<evidence type="ECO:0000313" key="16">
    <source>
        <dbReference type="Proteomes" id="UP000694850"/>
    </source>
</evidence>
<dbReference type="OrthoDB" id="8876749at2759"/>
<comment type="similarity">
    <text evidence="2 13">Belongs to the G-protein coupled receptor T2R family.</text>
</comment>
<keyword evidence="7 14" id="KW-0297">G-protein coupled receptor</keyword>
<protein>
    <recommendedName>
        <fullName evidence="14">Taste receptor type 2</fullName>
    </recommendedName>
</protein>
<comment type="subcellular location">
    <subcellularLocation>
        <location evidence="1 14">Membrane</location>
        <topology evidence="1 14">Multi-pass membrane protein</topology>
    </subcellularLocation>
</comment>
<dbReference type="SUPFAM" id="SSF81321">
    <property type="entry name" value="Family A G protein-coupled receptor-like"/>
    <property type="match status" value="1"/>
</dbReference>
<evidence type="ECO:0000256" key="11">
    <source>
        <dbReference type="ARBA" id="ARBA00023224"/>
    </source>
</evidence>
<evidence type="ECO:0000256" key="6">
    <source>
        <dbReference type="ARBA" id="ARBA00022989"/>
    </source>
</evidence>
<feature type="transmembrane region" description="Helical" evidence="15">
    <location>
        <begin position="254"/>
        <end position="275"/>
    </location>
</feature>
<keyword evidence="9 14" id="KW-0675">Receptor</keyword>
<dbReference type="GO" id="GO:0004930">
    <property type="term" value="F:G protein-coupled receptor activity"/>
    <property type="evidence" value="ECO:0007669"/>
    <property type="project" value="UniProtKB-KW"/>
</dbReference>
<keyword evidence="5 14" id="KW-0812">Transmembrane</keyword>
<comment type="function">
    <text evidence="12">Receptor that may play a role in the perception of bitterness and is gustducin-linked. May play a role in sensing the chemical composition of the gastrointestinal content. The activity of this receptor may stimulate alpha gustducin, mediate PLC-beta-2 activation and lead to the gating of TRPM5.</text>
</comment>
<evidence type="ECO:0000313" key="17">
    <source>
        <dbReference type="RefSeq" id="XP_007950969.1"/>
    </source>
</evidence>
<evidence type="ECO:0000256" key="3">
    <source>
        <dbReference type="ARBA" id="ARBA00022480"/>
    </source>
</evidence>
<feature type="transmembrane region" description="Helical" evidence="15">
    <location>
        <begin position="217"/>
        <end position="242"/>
    </location>
</feature>
<keyword evidence="4 14" id="KW-0716">Sensory transduction</keyword>
<evidence type="ECO:0000256" key="13">
    <source>
        <dbReference type="RuleBase" id="RU004423"/>
    </source>
</evidence>
<organism evidence="16 17">
    <name type="scientific">Orycteropus afer afer</name>
    <dbReference type="NCBI Taxonomy" id="1230840"/>
    <lineage>
        <taxon>Eukaryota</taxon>
        <taxon>Metazoa</taxon>
        <taxon>Chordata</taxon>
        <taxon>Craniata</taxon>
        <taxon>Vertebrata</taxon>
        <taxon>Euteleostomi</taxon>
        <taxon>Mammalia</taxon>
        <taxon>Eutheria</taxon>
        <taxon>Afrotheria</taxon>
        <taxon>Tubulidentata</taxon>
        <taxon>Orycteropodidae</taxon>
        <taxon>Orycteropus</taxon>
    </lineage>
</organism>
<dbReference type="CDD" id="cd13950">
    <property type="entry name" value="7tm_TAS2R"/>
    <property type="match status" value="1"/>
</dbReference>
<feature type="transmembrane region" description="Helical" evidence="15">
    <location>
        <begin position="6"/>
        <end position="32"/>
    </location>
</feature>
<dbReference type="RefSeq" id="XP_007950969.1">
    <property type="nucleotide sequence ID" value="XM_007952778.1"/>
</dbReference>
<dbReference type="GO" id="GO:0033038">
    <property type="term" value="F:bitter taste receptor activity"/>
    <property type="evidence" value="ECO:0007669"/>
    <property type="project" value="InterPro"/>
</dbReference>
<evidence type="ECO:0000256" key="14">
    <source>
        <dbReference type="RuleBase" id="RU004424"/>
    </source>
</evidence>
<evidence type="ECO:0000256" key="4">
    <source>
        <dbReference type="ARBA" id="ARBA00022606"/>
    </source>
</evidence>